<reference evidence="6 7" key="1">
    <citation type="journal article" date="2012" name="J. Bacteriol.">
        <title>Draft Genome Sequence of Sinorhizobium meliloti CCNWSX0020, a Nitrogen-Fixing Symbiont with Copper Tolerance Capability Isolated from Lead-Zinc Mine Tailings.</title>
        <authorList>
            <person name="Li Z."/>
            <person name="Ma Z."/>
            <person name="Hao X."/>
            <person name="Wei G."/>
        </authorList>
    </citation>
    <scope>NUCLEOTIDE SEQUENCE [LARGE SCALE GENOMIC DNA]</scope>
    <source>
        <strain evidence="6 7">CCNWSX0020</strain>
    </source>
</reference>
<gene>
    <name evidence="6" type="ORF">SM0020_19151</name>
</gene>
<evidence type="ECO:0000313" key="6">
    <source>
        <dbReference type="EMBL" id="EHK76358.1"/>
    </source>
</evidence>
<dbReference type="InterPro" id="IPR016292">
    <property type="entry name" value="Epoxide_hydrolase"/>
</dbReference>
<dbReference type="GO" id="GO:0004301">
    <property type="term" value="F:epoxide hydrolase activity"/>
    <property type="evidence" value="ECO:0007669"/>
    <property type="project" value="TreeGrafter"/>
</dbReference>
<comment type="similarity">
    <text evidence="1">Belongs to the peptidase S33 family.</text>
</comment>
<dbReference type="PATRIC" id="fig|1107881.3.peg.3896"/>
<dbReference type="Pfam" id="PF06441">
    <property type="entry name" value="EHN"/>
    <property type="match status" value="1"/>
</dbReference>
<keyword evidence="2" id="KW-0058">Aromatic hydrocarbons catabolism</keyword>
<dbReference type="InterPro" id="IPR010497">
    <property type="entry name" value="Epoxide_hydro_N"/>
</dbReference>
<dbReference type="AlphaFoldDB" id="H0G2Y7"/>
<sequence>MPFQVNIPQAALEDLKIRLTNIRWPDKETVEDQAQGVPLSDAKALVDYWINQYDWRKFEARINTYPQFRTEIDGLGVHFIHVRSKHDNALPIIMTHGWPGSIVEFLGTIDRLTNPTAHGGKAEDAFHVVIPSIPGYGFSDRPKDLGWNAERTADAWGVLMQRIGFDRWVAQGGDWGSLVTHRLAQRRPEGLIAAHVNLPLVFQTEKLANPTPEEQQVLQSMAFLSGPAGAYAHQHGTRPQTLAYGLADSPAGQAMWILEKIQAWSDNNGNFSEALSIDTVLDNISLYWFTNTAGSSARYYWEVFQTGFGNYSAGPIDLPMAASIFAHEFFKAPRSWVERAWSNLFYWNTVEHGGHFAAWEQPELFSAELVKAFSNLR</sequence>
<feature type="active site" description="Proton donor" evidence="4">
    <location>
        <position position="300"/>
    </location>
</feature>
<name>H0G2Y7_RHIML</name>
<evidence type="ECO:0000259" key="5">
    <source>
        <dbReference type="Pfam" id="PF06441"/>
    </source>
</evidence>
<dbReference type="PANTHER" id="PTHR21661">
    <property type="entry name" value="EPOXIDE HYDROLASE 1-RELATED"/>
    <property type="match status" value="1"/>
</dbReference>
<proteinExistence type="inferred from homology"/>
<protein>
    <submittedName>
        <fullName evidence="6">Epoxide hydrolase 1</fullName>
    </submittedName>
</protein>
<feature type="domain" description="Epoxide hydrolase N-terminal" evidence="5">
    <location>
        <begin position="2"/>
        <end position="105"/>
    </location>
</feature>
<dbReference type="Gene3D" id="3.40.50.1820">
    <property type="entry name" value="alpha/beta hydrolase"/>
    <property type="match status" value="1"/>
</dbReference>
<evidence type="ECO:0000313" key="7">
    <source>
        <dbReference type="Proteomes" id="UP000004038"/>
    </source>
</evidence>
<accession>H0G2Y7</accession>
<evidence type="ECO:0000256" key="4">
    <source>
        <dbReference type="PIRSR" id="PIRSR001112-1"/>
    </source>
</evidence>
<dbReference type="PRINTS" id="PR00412">
    <property type="entry name" value="EPOXHYDRLASE"/>
</dbReference>
<keyword evidence="3 6" id="KW-0378">Hydrolase</keyword>
<organism evidence="6 7">
    <name type="scientific">Sinorhizobium meliloti CCNWSX0020</name>
    <dbReference type="NCBI Taxonomy" id="1107881"/>
    <lineage>
        <taxon>Bacteria</taxon>
        <taxon>Pseudomonadati</taxon>
        <taxon>Pseudomonadota</taxon>
        <taxon>Alphaproteobacteria</taxon>
        <taxon>Hyphomicrobiales</taxon>
        <taxon>Rhizobiaceae</taxon>
        <taxon>Sinorhizobium/Ensifer group</taxon>
        <taxon>Sinorhizobium</taxon>
    </lineage>
</organism>
<dbReference type="InterPro" id="IPR029058">
    <property type="entry name" value="AB_hydrolase_fold"/>
</dbReference>
<dbReference type="InterPro" id="IPR000639">
    <property type="entry name" value="Epox_hydrolase-like"/>
</dbReference>
<dbReference type="GO" id="GO:0097176">
    <property type="term" value="P:epoxide metabolic process"/>
    <property type="evidence" value="ECO:0007669"/>
    <property type="project" value="TreeGrafter"/>
</dbReference>
<dbReference type="SUPFAM" id="SSF53474">
    <property type="entry name" value="alpha/beta-Hydrolases"/>
    <property type="match status" value="1"/>
</dbReference>
<dbReference type="PANTHER" id="PTHR21661:SF35">
    <property type="entry name" value="EPOXIDE HYDROLASE"/>
    <property type="match status" value="1"/>
</dbReference>
<evidence type="ECO:0000256" key="2">
    <source>
        <dbReference type="ARBA" id="ARBA00022797"/>
    </source>
</evidence>
<feature type="active site" description="Nucleophile" evidence="4">
    <location>
        <position position="174"/>
    </location>
</feature>
<dbReference type="PIRSF" id="PIRSF001112">
    <property type="entry name" value="Epoxide_hydrolase"/>
    <property type="match status" value="1"/>
</dbReference>
<dbReference type="EMBL" id="AGVV01000039">
    <property type="protein sequence ID" value="EHK76358.1"/>
    <property type="molecule type" value="Genomic_DNA"/>
</dbReference>
<evidence type="ECO:0000256" key="1">
    <source>
        <dbReference type="ARBA" id="ARBA00010088"/>
    </source>
</evidence>
<feature type="active site" description="Proton acceptor" evidence="4">
    <location>
        <position position="355"/>
    </location>
</feature>
<evidence type="ECO:0000256" key="3">
    <source>
        <dbReference type="ARBA" id="ARBA00022801"/>
    </source>
</evidence>
<dbReference type="Proteomes" id="UP000004038">
    <property type="component" value="Unassembled WGS sequence"/>
</dbReference>